<evidence type="ECO:0000256" key="1">
    <source>
        <dbReference type="SAM" id="Phobius"/>
    </source>
</evidence>
<comment type="caution">
    <text evidence="2">The sequence shown here is derived from an EMBL/GenBank/DDBJ whole genome shotgun (WGS) entry which is preliminary data.</text>
</comment>
<evidence type="ECO:0000313" key="2">
    <source>
        <dbReference type="EMBL" id="GAG56637.1"/>
    </source>
</evidence>
<feature type="transmembrane region" description="Helical" evidence="1">
    <location>
        <begin position="12"/>
        <end position="33"/>
    </location>
</feature>
<feature type="transmembrane region" description="Helical" evidence="1">
    <location>
        <begin position="45"/>
        <end position="65"/>
    </location>
</feature>
<reference evidence="2" key="1">
    <citation type="journal article" date="2014" name="Front. Microbiol.">
        <title>High frequency of phylogenetically diverse reductive dehalogenase-homologous genes in deep subseafloor sedimentary metagenomes.</title>
        <authorList>
            <person name="Kawai M."/>
            <person name="Futagami T."/>
            <person name="Toyoda A."/>
            <person name="Takaki Y."/>
            <person name="Nishi S."/>
            <person name="Hori S."/>
            <person name="Arai W."/>
            <person name="Tsubouchi T."/>
            <person name="Morono Y."/>
            <person name="Uchiyama I."/>
            <person name="Ito T."/>
            <person name="Fujiyama A."/>
            <person name="Inagaki F."/>
            <person name="Takami H."/>
        </authorList>
    </citation>
    <scope>NUCLEOTIDE SEQUENCE</scope>
    <source>
        <strain evidence="2">Expedition CK06-06</strain>
    </source>
</reference>
<dbReference type="AlphaFoldDB" id="X0ZEM1"/>
<name>X0ZEM1_9ZZZZ</name>
<organism evidence="2">
    <name type="scientific">marine sediment metagenome</name>
    <dbReference type="NCBI Taxonomy" id="412755"/>
    <lineage>
        <taxon>unclassified sequences</taxon>
        <taxon>metagenomes</taxon>
        <taxon>ecological metagenomes</taxon>
    </lineage>
</organism>
<keyword evidence="1" id="KW-0812">Transmembrane</keyword>
<proteinExistence type="predicted"/>
<keyword evidence="1" id="KW-0472">Membrane</keyword>
<accession>X0ZEM1</accession>
<sequence>MGVALDSFVITVEYAGIVAIVLLMYCLFTRHMNNSGTLGFFQRKFIILPAIGFLVTIILVTNLGITPMAEYQGLNSERSSYANTGYETDFTIREQYMYSGYLKVSVGDYLYFGESVHVEVYVFQNGTLIDNSSLDFQYTGDEPSDPYTSFWVAAESDIVLEPGLYNVHVNFTKYFEGTPIDGGMDFMDLTLSQPLISGFINEVVDWSTYQFVLNISILFLLLGGLCLDFPSKKPPKEDETDWRKMSQYEY</sequence>
<protein>
    <submittedName>
        <fullName evidence="2">Uncharacterized protein</fullName>
    </submittedName>
</protein>
<dbReference type="EMBL" id="BART01007351">
    <property type="protein sequence ID" value="GAG56637.1"/>
    <property type="molecule type" value="Genomic_DNA"/>
</dbReference>
<gene>
    <name evidence="2" type="ORF">S01H4_16748</name>
</gene>
<keyword evidence="1" id="KW-1133">Transmembrane helix</keyword>